<protein>
    <submittedName>
        <fullName evidence="1">Uncharacterized protein</fullName>
    </submittedName>
</protein>
<dbReference type="AlphaFoldDB" id="T1JNK6"/>
<evidence type="ECO:0000313" key="1">
    <source>
        <dbReference type="EnsemblMetazoa" id="SMAR015435-PA"/>
    </source>
</evidence>
<accession>T1JNK6</accession>
<keyword evidence="2" id="KW-1185">Reference proteome</keyword>
<dbReference type="EMBL" id="JH430028">
    <property type="status" value="NOT_ANNOTATED_CDS"/>
    <property type="molecule type" value="Genomic_DNA"/>
</dbReference>
<dbReference type="EnsemblMetazoa" id="SMAR015435-RA">
    <property type="protein sequence ID" value="SMAR015435-PA"/>
    <property type="gene ID" value="SMAR015435"/>
</dbReference>
<dbReference type="Proteomes" id="UP000014500">
    <property type="component" value="Unassembled WGS sequence"/>
</dbReference>
<reference evidence="1" key="2">
    <citation type="submission" date="2015-02" db="UniProtKB">
        <authorList>
            <consortium name="EnsemblMetazoa"/>
        </authorList>
    </citation>
    <scope>IDENTIFICATION</scope>
</reference>
<organism evidence="1 2">
    <name type="scientific">Strigamia maritima</name>
    <name type="common">European centipede</name>
    <name type="synonym">Geophilus maritimus</name>
    <dbReference type="NCBI Taxonomy" id="126957"/>
    <lineage>
        <taxon>Eukaryota</taxon>
        <taxon>Metazoa</taxon>
        <taxon>Ecdysozoa</taxon>
        <taxon>Arthropoda</taxon>
        <taxon>Myriapoda</taxon>
        <taxon>Chilopoda</taxon>
        <taxon>Pleurostigmophora</taxon>
        <taxon>Geophilomorpha</taxon>
        <taxon>Linotaeniidae</taxon>
        <taxon>Strigamia</taxon>
    </lineage>
</organism>
<reference evidence="2" key="1">
    <citation type="submission" date="2011-05" db="EMBL/GenBank/DDBJ databases">
        <authorList>
            <person name="Richards S.R."/>
            <person name="Qu J."/>
            <person name="Jiang H."/>
            <person name="Jhangiani S.N."/>
            <person name="Agravi P."/>
            <person name="Goodspeed R."/>
            <person name="Gross S."/>
            <person name="Mandapat C."/>
            <person name="Jackson L."/>
            <person name="Mathew T."/>
            <person name="Pu L."/>
            <person name="Thornton R."/>
            <person name="Saada N."/>
            <person name="Wilczek-Boney K.B."/>
            <person name="Lee S."/>
            <person name="Kovar C."/>
            <person name="Wu Y."/>
            <person name="Scherer S.E."/>
            <person name="Worley K.C."/>
            <person name="Muzny D.M."/>
            <person name="Gibbs R."/>
        </authorList>
    </citation>
    <scope>NUCLEOTIDE SEQUENCE</scope>
    <source>
        <strain evidence="2">Brora</strain>
    </source>
</reference>
<evidence type="ECO:0000313" key="2">
    <source>
        <dbReference type="Proteomes" id="UP000014500"/>
    </source>
</evidence>
<sequence length="71" mass="7838">MTQNFYMQKTCVAMEFHRLTSNTSGCLVRIYDYADDVSNILFCAAIRAENPSLYLLVVAPGPLVTDTGGTE</sequence>
<dbReference type="HOGENOM" id="CLU_2743235_0_0_1"/>
<name>T1JNK6_STRMM</name>
<proteinExistence type="predicted"/>